<evidence type="ECO:0000313" key="3">
    <source>
        <dbReference type="Proteomes" id="UP000016648"/>
    </source>
</evidence>
<dbReference type="AlphaFoldDB" id="U2P5K8"/>
<sequence>MQHAVNRYIAILTFLLAITGSLISQTPSLLESGYDQIFKLIWVLPFGYMCFTAPQTYLSNKLLPFYLFTFVFGLYCFTCQIFTGRQYLNEDLYNIAISLMMTMVSYSFWLHHGSQRIMQAIAFIMLIGGLGLSVVIYFNFLQSADITSNTYAYGEKNSFAQILLCCGYLSLIFITPSNKLLRWGCWLIVLIIFVVMAMNRSRATLLSAAYIIYYYIFHSNNKKLKLWIIVLSVLFIGYLAISSNAYELIMKGIILGGRDATDMNSLSSNRLILFTIALQRIPQHLWLGSGDYYVDCMPLNMLTQYGVWGLAIVLIFLYYIFKTLLKSRPIHPITTIAYIIFMAFIVNALFEARPPFGPGVKCFFVWLLLGISLAISQRQPFGNHQLSN</sequence>
<keyword evidence="2" id="KW-0436">Ligase</keyword>
<dbReference type="EMBL" id="AWEY01000032">
    <property type="protein sequence ID" value="ERK38984.1"/>
    <property type="molecule type" value="Genomic_DNA"/>
</dbReference>
<evidence type="ECO:0000313" key="2">
    <source>
        <dbReference type="EMBL" id="ERK38984.1"/>
    </source>
</evidence>
<keyword evidence="1" id="KW-1133">Transmembrane helix</keyword>
<name>U2P5K8_9BACT</name>
<evidence type="ECO:0000256" key="1">
    <source>
        <dbReference type="SAM" id="Phobius"/>
    </source>
</evidence>
<feature type="transmembrane region" description="Helical" evidence="1">
    <location>
        <begin position="40"/>
        <end position="58"/>
    </location>
</feature>
<feature type="transmembrane region" description="Helical" evidence="1">
    <location>
        <begin position="117"/>
        <end position="138"/>
    </location>
</feature>
<feature type="transmembrane region" description="Helical" evidence="1">
    <location>
        <begin position="224"/>
        <end position="241"/>
    </location>
</feature>
<protein>
    <submittedName>
        <fullName evidence="2">O-antigen ligase-like membrane protein</fullName>
    </submittedName>
</protein>
<dbReference type="PANTHER" id="PTHR37422">
    <property type="entry name" value="TEICHURONIC ACID BIOSYNTHESIS PROTEIN TUAE"/>
    <property type="match status" value="1"/>
</dbReference>
<comment type="caution">
    <text evidence="2">The sequence shown here is derived from an EMBL/GenBank/DDBJ whole genome shotgun (WGS) entry which is preliminary data.</text>
</comment>
<gene>
    <name evidence="2" type="ORF">HMPREF9135_0647</name>
</gene>
<dbReference type="GO" id="GO:0016874">
    <property type="term" value="F:ligase activity"/>
    <property type="evidence" value="ECO:0007669"/>
    <property type="project" value="UniProtKB-KW"/>
</dbReference>
<dbReference type="PANTHER" id="PTHR37422:SF13">
    <property type="entry name" value="LIPOPOLYSACCHARIDE BIOSYNTHESIS PROTEIN PA4999-RELATED"/>
    <property type="match status" value="1"/>
</dbReference>
<dbReference type="RefSeq" id="WP_021590119.1">
    <property type="nucleotide sequence ID" value="NZ_AWEY01000032.1"/>
</dbReference>
<dbReference type="PATRIC" id="fig|1115809.3.peg.1649"/>
<accession>U2P5K8</accession>
<feature type="transmembrane region" description="Helical" evidence="1">
    <location>
        <begin position="180"/>
        <end position="196"/>
    </location>
</feature>
<keyword evidence="1" id="KW-0472">Membrane</keyword>
<proteinExistence type="predicted"/>
<feature type="transmembrane region" description="Helical" evidence="1">
    <location>
        <begin position="356"/>
        <end position="375"/>
    </location>
</feature>
<feature type="transmembrane region" description="Helical" evidence="1">
    <location>
        <begin position="92"/>
        <end position="110"/>
    </location>
</feature>
<feature type="transmembrane region" description="Helical" evidence="1">
    <location>
        <begin position="65"/>
        <end position="86"/>
    </location>
</feature>
<feature type="transmembrane region" description="Helical" evidence="1">
    <location>
        <begin position="158"/>
        <end position="175"/>
    </location>
</feature>
<keyword evidence="1" id="KW-0812">Transmembrane</keyword>
<feature type="transmembrane region" description="Helical" evidence="1">
    <location>
        <begin position="202"/>
        <end position="217"/>
    </location>
</feature>
<organism evidence="2 3">
    <name type="scientific">Segatella baroniae F0067</name>
    <dbReference type="NCBI Taxonomy" id="1115809"/>
    <lineage>
        <taxon>Bacteria</taxon>
        <taxon>Pseudomonadati</taxon>
        <taxon>Bacteroidota</taxon>
        <taxon>Bacteroidia</taxon>
        <taxon>Bacteroidales</taxon>
        <taxon>Prevotellaceae</taxon>
        <taxon>Segatella</taxon>
    </lineage>
</organism>
<dbReference type="Proteomes" id="UP000016648">
    <property type="component" value="Unassembled WGS sequence"/>
</dbReference>
<dbReference type="InterPro" id="IPR051533">
    <property type="entry name" value="WaaL-like"/>
</dbReference>
<keyword evidence="3" id="KW-1185">Reference proteome</keyword>
<reference evidence="2 3" key="1">
    <citation type="submission" date="2013-08" db="EMBL/GenBank/DDBJ databases">
        <authorList>
            <person name="Durkin A.S."/>
            <person name="Haft D.R."/>
            <person name="McCorrison J."/>
            <person name="Torralba M."/>
            <person name="Gillis M."/>
            <person name="Haft D.H."/>
            <person name="Methe B."/>
            <person name="Sutton G."/>
            <person name="Nelson K.E."/>
        </authorList>
    </citation>
    <scope>NUCLEOTIDE SEQUENCE [LARGE SCALE GENOMIC DNA]</scope>
    <source>
        <strain evidence="2 3">F0067</strain>
    </source>
</reference>
<feature type="transmembrane region" description="Helical" evidence="1">
    <location>
        <begin position="302"/>
        <end position="321"/>
    </location>
</feature>
<feature type="transmembrane region" description="Helical" evidence="1">
    <location>
        <begin position="333"/>
        <end position="350"/>
    </location>
</feature>